<dbReference type="Gene3D" id="3.90.180.10">
    <property type="entry name" value="Medium-chain alcohol dehydrogenases, catalytic domain"/>
    <property type="match status" value="1"/>
</dbReference>
<gene>
    <name evidence="9" type="ORF">B7463_g3178</name>
</gene>
<accession>A0A3E2HIE2</accession>
<dbReference type="InterPro" id="IPR036291">
    <property type="entry name" value="NAD(P)-bd_dom_sf"/>
</dbReference>
<keyword evidence="10" id="KW-1185">Reference proteome</keyword>
<dbReference type="SUPFAM" id="SSF50129">
    <property type="entry name" value="GroES-like"/>
    <property type="match status" value="1"/>
</dbReference>
<reference evidence="9 10" key="1">
    <citation type="submission" date="2018-05" db="EMBL/GenBank/DDBJ databases">
        <title>Draft genome sequence of Scytalidium lignicola DSM 105466, a ubiquitous saprotrophic fungus.</title>
        <authorList>
            <person name="Buettner E."/>
            <person name="Gebauer A.M."/>
            <person name="Hofrichter M."/>
            <person name="Liers C."/>
            <person name="Kellner H."/>
        </authorList>
    </citation>
    <scope>NUCLEOTIDE SEQUENCE [LARGE SCALE GENOMIC DNA]</scope>
    <source>
        <strain evidence="9 10">DSM 105466</strain>
    </source>
</reference>
<dbReference type="EMBL" id="NCSJ02000040">
    <property type="protein sequence ID" value="RFU33157.1"/>
    <property type="molecule type" value="Genomic_DNA"/>
</dbReference>
<evidence type="ECO:0008006" key="11">
    <source>
        <dbReference type="Google" id="ProtNLM"/>
    </source>
</evidence>
<evidence type="ECO:0000256" key="1">
    <source>
        <dbReference type="ARBA" id="ARBA00001947"/>
    </source>
</evidence>
<evidence type="ECO:0000313" key="9">
    <source>
        <dbReference type="EMBL" id="RFU33157.1"/>
    </source>
</evidence>
<comment type="caution">
    <text evidence="9">The sequence shown here is derived from an EMBL/GenBank/DDBJ whole genome shotgun (WGS) entry which is preliminary data.</text>
</comment>
<feature type="domain" description="Alcohol dehydrogenase-like C-terminal" evidence="7">
    <location>
        <begin position="192"/>
        <end position="311"/>
    </location>
</feature>
<dbReference type="STRING" id="5539.A0A3E2HIE2"/>
<evidence type="ECO:0000256" key="5">
    <source>
        <dbReference type="ARBA" id="ARBA00023002"/>
    </source>
</evidence>
<comment type="cofactor">
    <cofactor evidence="1">
        <name>Zn(2+)</name>
        <dbReference type="ChEBI" id="CHEBI:29105"/>
    </cofactor>
</comment>
<feature type="domain" description="Alcohol dehydrogenase-like N-terminal" evidence="8">
    <location>
        <begin position="33"/>
        <end position="149"/>
    </location>
</feature>
<keyword evidence="4" id="KW-0862">Zinc</keyword>
<organism evidence="9 10">
    <name type="scientific">Scytalidium lignicola</name>
    <name type="common">Hyphomycete</name>
    <dbReference type="NCBI Taxonomy" id="5539"/>
    <lineage>
        <taxon>Eukaryota</taxon>
        <taxon>Fungi</taxon>
        <taxon>Dikarya</taxon>
        <taxon>Ascomycota</taxon>
        <taxon>Pezizomycotina</taxon>
        <taxon>Leotiomycetes</taxon>
        <taxon>Leotiomycetes incertae sedis</taxon>
        <taxon>Scytalidium</taxon>
    </lineage>
</organism>
<dbReference type="Gene3D" id="3.40.50.720">
    <property type="entry name" value="NAD(P)-binding Rossmann-like Domain"/>
    <property type="match status" value="1"/>
</dbReference>
<keyword evidence="5" id="KW-0560">Oxidoreductase</keyword>
<dbReference type="OMA" id="GCAPDME"/>
<sequence length="354" mass="37736">MAQSLPKTYQAIQCAEANGSWNVVTVPMRDPAPNEVLIRVHASGICGSDHFLRIGAWPGIQYPRIPGHEVIGRIAGVGAELQNGANKDRFKIGALVGVGWNGGYCTQCDYCRKGEFWTCRNANVTGFTHDGGHAEYMFTPHTAVISLPEEVLQNSSYAELAPLCCAGVTVFHAILTSKWSPGDICLVQGLGGLGHLAVQYAAKLGLRVYAVSSGSSKRDLAMTLGAVGYVDSSKEDVVEVMQSLGGAKLIVCTAPYSKSISAILPAVAKNGMITLVSAAADGPIEVSNLLLNMSRVTLRGYACGCAPESEQCIEYSARSSVKAMVKEFSLDQFTEAYDGVMDNSARFRNVIVFP</sequence>
<dbReference type="GO" id="GO:0004022">
    <property type="term" value="F:alcohol dehydrogenase (NAD+) activity"/>
    <property type="evidence" value="ECO:0007669"/>
    <property type="project" value="TreeGrafter"/>
</dbReference>
<dbReference type="GO" id="GO:0005737">
    <property type="term" value="C:cytoplasm"/>
    <property type="evidence" value="ECO:0007669"/>
    <property type="project" value="TreeGrafter"/>
</dbReference>
<dbReference type="InterPro" id="IPR011032">
    <property type="entry name" value="GroES-like_sf"/>
</dbReference>
<evidence type="ECO:0000256" key="6">
    <source>
        <dbReference type="ARBA" id="ARBA00023027"/>
    </source>
</evidence>
<dbReference type="InterPro" id="IPR013154">
    <property type="entry name" value="ADH-like_N"/>
</dbReference>
<name>A0A3E2HIE2_SCYLI</name>
<feature type="non-terminal residue" evidence="9">
    <location>
        <position position="1"/>
    </location>
</feature>
<evidence type="ECO:0000256" key="2">
    <source>
        <dbReference type="ARBA" id="ARBA00008072"/>
    </source>
</evidence>
<evidence type="ECO:0000256" key="3">
    <source>
        <dbReference type="ARBA" id="ARBA00022723"/>
    </source>
</evidence>
<protein>
    <recommendedName>
        <fullName evidence="11">Enoyl reductase (ER) domain-containing protein</fullName>
    </recommendedName>
</protein>
<dbReference type="Proteomes" id="UP000258309">
    <property type="component" value="Unassembled WGS sequence"/>
</dbReference>
<dbReference type="FunFam" id="3.40.50.720:FF:000039">
    <property type="entry name" value="Alcohol dehydrogenase AdhP"/>
    <property type="match status" value="1"/>
</dbReference>
<dbReference type="SUPFAM" id="SSF51735">
    <property type="entry name" value="NAD(P)-binding Rossmann-fold domains"/>
    <property type="match status" value="1"/>
</dbReference>
<dbReference type="Pfam" id="PF00107">
    <property type="entry name" value="ADH_zinc_N"/>
    <property type="match status" value="1"/>
</dbReference>
<proteinExistence type="inferred from homology"/>
<dbReference type="GO" id="GO:0046872">
    <property type="term" value="F:metal ion binding"/>
    <property type="evidence" value="ECO:0007669"/>
    <property type="project" value="UniProtKB-KW"/>
</dbReference>
<evidence type="ECO:0000259" key="7">
    <source>
        <dbReference type="Pfam" id="PF00107"/>
    </source>
</evidence>
<dbReference type="PANTHER" id="PTHR42940:SF7">
    <property type="entry name" value="ALCOHOL DEHYDROGENASE-LIKE N-TERMINAL DOMAIN-CONTAINING PROTEIN"/>
    <property type="match status" value="1"/>
</dbReference>
<dbReference type="OrthoDB" id="1560166at2759"/>
<keyword evidence="6" id="KW-0520">NAD</keyword>
<evidence type="ECO:0000256" key="4">
    <source>
        <dbReference type="ARBA" id="ARBA00022833"/>
    </source>
</evidence>
<comment type="similarity">
    <text evidence="2">Belongs to the zinc-containing alcohol dehydrogenase family.</text>
</comment>
<keyword evidence="3" id="KW-0479">Metal-binding</keyword>
<evidence type="ECO:0000259" key="8">
    <source>
        <dbReference type="Pfam" id="PF08240"/>
    </source>
</evidence>
<dbReference type="PANTHER" id="PTHR42940">
    <property type="entry name" value="ALCOHOL DEHYDROGENASE 1-RELATED"/>
    <property type="match status" value="1"/>
</dbReference>
<evidence type="ECO:0000313" key="10">
    <source>
        <dbReference type="Proteomes" id="UP000258309"/>
    </source>
</evidence>
<dbReference type="AlphaFoldDB" id="A0A3E2HIE2"/>
<dbReference type="Pfam" id="PF08240">
    <property type="entry name" value="ADH_N"/>
    <property type="match status" value="1"/>
</dbReference>
<dbReference type="InterPro" id="IPR013149">
    <property type="entry name" value="ADH-like_C"/>
</dbReference>
<feature type="non-terminal residue" evidence="9">
    <location>
        <position position="354"/>
    </location>
</feature>